<evidence type="ECO:0000256" key="2">
    <source>
        <dbReference type="ARBA" id="ARBA00023163"/>
    </source>
</evidence>
<dbReference type="Pfam" id="PF01590">
    <property type="entry name" value="GAF"/>
    <property type="match status" value="1"/>
</dbReference>
<dbReference type="Pfam" id="PF15915">
    <property type="entry name" value="BAT"/>
    <property type="match status" value="1"/>
</dbReference>
<sequence length="1451" mass="162126">MNGSAPSLSTILEGVDQLGPPGTPLTTAEVAAKFECTDRTIYNRLDTLVEIGVLETKQVGAQGRVWWRPLNEYDSTATDESEQKTPVADSNGSTEPRARLCERGRDLAVELATTKQLQEISTRLIQKDDIDTLYEEILDAVVTIMHADFARLQLRDPDQGDLKLLADSGFDETTALWDRVDSDSNGPCSVALETAQRVIVSDAKTCEFMADTEDQETLLETGIRAIQSTPLVSRSGDVIGMLSTHWKEPHEPSERDLRSLDVLARQATDLINQQQVKEDLRKNRELVAGQKHVLEKLAKGASLDEVLTTLIDVIEAYTGGMYGTFLISQLGEERFKTVIGPNLPESYTSALEGASMSPPYLGPCGKAAHLGQTVICDDLETDTRWASEWRELALSHDLYGCYSTPIIGPDDEVLGSFGLYSTQSGDVIPDQKVREAASNIAGIAINRKRTEEALRESEESYRELFESMTEGFCVIEKIETNPDEPLDFRYVKANPAFAEQSGLDDVVGQTMREIIPEEASEWIEVYDTVVQTGDANRFERELIAEERTLELYAFPVGDKASEQVGVIFQDITERRRMEEQVRESEEKYRTLFESVDQGFCIIEMLFDEDDEPVDFRFLETNPAFEDHTGLTDAEGNRMRELEPEHEQHWFDIYGEIVETGESKRFEQEAQALKDRWYAVNAFPHGSEDSHQVAILFEDITERKQREERGRFRTKLTDTLHSISDPVEIQAEAARVIGEHLNADRANYCEVLTEDGQVMVHSEYRHGDVPPATGEHHFDDFGQHILETLQAGDSVVVDDLTTNPAFSEQQRTTYEEFDIRSLVAVPLLKKGHCTAYVVINQTTPREWTDNEIALVEETAERTWNAVERAHAEQALKQANEGLERLTTGSRDLMDASTQTITDRAAELTRTVLDVEYTALWEYDETTGEFSEHIHDTAPGTNLDISRLSEELSERVWHAFINNQTVVENDLSILENEREHDGERAVRTSPLQSYTLIPLGRHGVVCAGATHTKAFDEQMVDLTTMLGATLETAWDRASGEQQLARQNEELARLDRLNGLIREIDKALVEADSLGEIDRAVCDRLAASDQYEFVWIGERDPTTETITPREWAGVDSSYMDELTISTDETALGRNPIVAAADTYDMQVVSDIATETRFEPLREATLEQGARSCISVPLVYEESLYGVLSIYAGHPQSDERDHAVLAELGHTIAHAINAVETRETRHTDRVVELTLQCHGQTTPLCQLARKAGCTIEFEGLVYRSDGEPDVFFTTSGVSSENLIAASEQVTAITELRCLSDQAPESETLFRARVSEPTLASLIIEQDAVVRTLTIEDGTVTAIVDVSHTANVRVFIERLQDDASGLELLSRQTRTRALKTQSTFQSICKERLTAKQLAALKTAYFSGFFESPRMSTGQEVAASLDVSQPTFTAHLRAAEREVCTLLFAAQEIPANS</sequence>
<dbReference type="InterPro" id="IPR029016">
    <property type="entry name" value="GAF-like_dom_sf"/>
</dbReference>
<feature type="compositionally biased region" description="Polar residues" evidence="3">
    <location>
        <begin position="1"/>
        <end position="10"/>
    </location>
</feature>
<evidence type="ECO:0000313" key="6">
    <source>
        <dbReference type="Proteomes" id="UP000075321"/>
    </source>
</evidence>
<accession>A0A151A9D7</accession>
<evidence type="ECO:0000256" key="1">
    <source>
        <dbReference type="ARBA" id="ARBA00023015"/>
    </source>
</evidence>
<keyword evidence="6" id="KW-1185">Reference proteome</keyword>
<keyword evidence="2" id="KW-0804">Transcription</keyword>
<name>A0A151A9D7_9EURY</name>
<dbReference type="SMART" id="SM00065">
    <property type="entry name" value="GAF"/>
    <property type="match status" value="5"/>
</dbReference>
<dbReference type="InterPro" id="IPR035965">
    <property type="entry name" value="PAS-like_dom_sf"/>
</dbReference>
<dbReference type="EMBL" id="LTAZ01000016">
    <property type="protein sequence ID" value="KYH24170.1"/>
    <property type="molecule type" value="Genomic_DNA"/>
</dbReference>
<dbReference type="PANTHER" id="PTHR34236">
    <property type="entry name" value="DIMETHYL SULFOXIDE REDUCTASE TRANSCRIPTIONAL ACTIVATOR"/>
    <property type="match status" value="1"/>
</dbReference>
<feature type="region of interest" description="Disordered" evidence="3">
    <location>
        <begin position="75"/>
        <end position="96"/>
    </location>
</feature>
<proteinExistence type="predicted"/>
<dbReference type="PATRIC" id="fig|1008153.3.peg.4065"/>
<dbReference type="SUPFAM" id="SSF55785">
    <property type="entry name" value="PYP-like sensor domain (PAS domain)"/>
    <property type="match status" value="2"/>
</dbReference>
<dbReference type="NCBIfam" id="TIGR00229">
    <property type="entry name" value="sensory_box"/>
    <property type="match status" value="2"/>
</dbReference>
<evidence type="ECO:0000313" key="5">
    <source>
        <dbReference type="EMBL" id="KYH24170.1"/>
    </source>
</evidence>
<gene>
    <name evidence="5" type="primary">bat_16</name>
    <name evidence="5" type="ORF">HAPAU_38130</name>
</gene>
<dbReference type="Gene3D" id="3.30.450.40">
    <property type="match status" value="5"/>
</dbReference>
<keyword evidence="1" id="KW-0805">Transcription regulation</keyword>
<evidence type="ECO:0000256" key="3">
    <source>
        <dbReference type="SAM" id="MobiDB-lite"/>
    </source>
</evidence>
<dbReference type="Pfam" id="PF08448">
    <property type="entry name" value="PAS_4"/>
    <property type="match status" value="1"/>
</dbReference>
<reference evidence="5 6" key="1">
    <citation type="submission" date="2016-02" db="EMBL/GenBank/DDBJ databases">
        <title>Genome sequence of Halalkalicoccus paucihalophilus DSM 24557.</title>
        <authorList>
            <person name="Poehlein A."/>
            <person name="Daniel R."/>
        </authorList>
    </citation>
    <scope>NUCLEOTIDE SEQUENCE [LARGE SCALE GENOMIC DNA]</scope>
    <source>
        <strain evidence="5 6">DSM 24557</strain>
    </source>
</reference>
<dbReference type="RefSeq" id="WP_084383885.1">
    <property type="nucleotide sequence ID" value="NZ_LTAZ01000016.1"/>
</dbReference>
<comment type="caution">
    <text evidence="5">The sequence shown here is derived from an EMBL/GenBank/DDBJ whole genome shotgun (WGS) entry which is preliminary data.</text>
</comment>
<organism evidence="5 6">
    <name type="scientific">Halalkalicoccus paucihalophilus</name>
    <dbReference type="NCBI Taxonomy" id="1008153"/>
    <lineage>
        <taxon>Archaea</taxon>
        <taxon>Methanobacteriati</taxon>
        <taxon>Methanobacteriota</taxon>
        <taxon>Stenosarchaea group</taxon>
        <taxon>Halobacteria</taxon>
        <taxon>Halobacteriales</taxon>
        <taxon>Halococcaceae</taxon>
        <taxon>Halalkalicoccus</taxon>
    </lineage>
</organism>
<dbReference type="SUPFAM" id="SSF55781">
    <property type="entry name" value="GAF domain-like"/>
    <property type="match status" value="5"/>
</dbReference>
<dbReference type="Pfam" id="PF13185">
    <property type="entry name" value="GAF_2"/>
    <property type="match status" value="3"/>
</dbReference>
<dbReference type="Gene3D" id="3.30.450.20">
    <property type="entry name" value="PAS domain"/>
    <property type="match status" value="2"/>
</dbReference>
<feature type="region of interest" description="Disordered" evidence="3">
    <location>
        <begin position="1"/>
        <end position="20"/>
    </location>
</feature>
<dbReference type="Proteomes" id="UP000075321">
    <property type="component" value="Unassembled WGS sequence"/>
</dbReference>
<dbReference type="InterPro" id="IPR003018">
    <property type="entry name" value="GAF"/>
</dbReference>
<dbReference type="InterPro" id="IPR000014">
    <property type="entry name" value="PAS"/>
</dbReference>
<dbReference type="OrthoDB" id="342253at2157"/>
<evidence type="ECO:0000259" key="4">
    <source>
        <dbReference type="SMART" id="SM00065"/>
    </source>
</evidence>
<dbReference type="Pfam" id="PF04967">
    <property type="entry name" value="HTH_10"/>
    <property type="match status" value="1"/>
</dbReference>
<dbReference type="InterPro" id="IPR031803">
    <property type="entry name" value="BAT_GAF/HTH-assoc"/>
</dbReference>
<dbReference type="PANTHER" id="PTHR34236:SF1">
    <property type="entry name" value="DIMETHYL SULFOXIDE REDUCTASE TRANSCRIPTIONAL ACTIVATOR"/>
    <property type="match status" value="1"/>
</dbReference>
<protein>
    <submittedName>
        <fullName evidence="5">Bacterioopsin transcriptional activator</fullName>
    </submittedName>
</protein>
<dbReference type="InterPro" id="IPR007050">
    <property type="entry name" value="HTH_bacterioopsin"/>
</dbReference>
<dbReference type="Pfam" id="PF13188">
    <property type="entry name" value="PAS_8"/>
    <property type="match status" value="1"/>
</dbReference>
<feature type="domain" description="GAF" evidence="4">
    <location>
        <begin position="129"/>
        <end position="281"/>
    </location>
</feature>
<feature type="domain" description="GAF" evidence="4">
    <location>
        <begin position="285"/>
        <end position="455"/>
    </location>
</feature>
<dbReference type="InterPro" id="IPR013656">
    <property type="entry name" value="PAS_4"/>
</dbReference>
<feature type="domain" description="GAF" evidence="4">
    <location>
        <begin position="1070"/>
        <end position="1222"/>
    </location>
</feature>
<feature type="domain" description="GAF" evidence="4">
    <location>
        <begin position="724"/>
        <end position="875"/>
    </location>
</feature>
<feature type="domain" description="GAF" evidence="4">
    <location>
        <begin position="895"/>
        <end position="1042"/>
    </location>
</feature>